<feature type="short sequence motif" description="GXSXG" evidence="6">
    <location>
        <begin position="572"/>
        <end position="576"/>
    </location>
</feature>
<evidence type="ECO:0000313" key="9">
    <source>
        <dbReference type="EMBL" id="KAK7245840.1"/>
    </source>
</evidence>
<keyword evidence="2" id="KW-0677">Repeat</keyword>
<accession>A0AAN9E464</accession>
<organism evidence="9 10">
    <name type="scientific">Crotalaria pallida</name>
    <name type="common">Smooth rattlebox</name>
    <name type="synonym">Crotalaria striata</name>
    <dbReference type="NCBI Taxonomy" id="3830"/>
    <lineage>
        <taxon>Eukaryota</taxon>
        <taxon>Viridiplantae</taxon>
        <taxon>Streptophyta</taxon>
        <taxon>Embryophyta</taxon>
        <taxon>Tracheophyta</taxon>
        <taxon>Spermatophyta</taxon>
        <taxon>Magnoliopsida</taxon>
        <taxon>eudicotyledons</taxon>
        <taxon>Gunneridae</taxon>
        <taxon>Pentapetalae</taxon>
        <taxon>rosids</taxon>
        <taxon>fabids</taxon>
        <taxon>Fabales</taxon>
        <taxon>Fabaceae</taxon>
        <taxon>Papilionoideae</taxon>
        <taxon>50 kb inversion clade</taxon>
        <taxon>genistoids sensu lato</taxon>
        <taxon>core genistoids</taxon>
        <taxon>Crotalarieae</taxon>
        <taxon>Crotalaria</taxon>
    </lineage>
</organism>
<dbReference type="GO" id="GO:0016042">
    <property type="term" value="P:lipid catabolic process"/>
    <property type="evidence" value="ECO:0007669"/>
    <property type="project" value="UniProtKB-UniRule"/>
</dbReference>
<dbReference type="Gene3D" id="1.25.10.10">
    <property type="entry name" value="Leucine-rich Repeat Variant"/>
    <property type="match status" value="1"/>
</dbReference>
<dbReference type="GO" id="GO:0016020">
    <property type="term" value="C:membrane"/>
    <property type="evidence" value="ECO:0007669"/>
    <property type="project" value="TreeGrafter"/>
</dbReference>
<dbReference type="InterPro" id="IPR032675">
    <property type="entry name" value="LRR_dom_sf"/>
</dbReference>
<sequence length="1326" mass="146371">MSWGLGWKRPSEIFHLTLNYGTEDPPEPNPRTSTSSSSSSSSSASSSSSVISQDHEPGFRIELDWSSSEDEDQVALKLQSQLMVALPMPQDTVIVELRPEESEERVDLDMKVVKRRESLRAVRMAKAVSSGYQSDGTGVLIRLLRSNLALEAPPAVAEGVAGCGDHWRSVAVLNLCACGLSVFPVELTKLPQLEKLCLDNNKLTVLPPELGELRSLRVLRVDNNMLISVPVELRQCVQLVELSLEHNKLVRPLLDFRAMAELRVLRLFGNPLEFLPEILPLVKLRHLSLANIRIVADENLRSVNVQIELENVSYFASRHKLSAFFSLIFRFSSCHHPLLASALAKIMQDQGNRAVVGKDENAVRQLISMISSDNCHVVEQACSALSALASDASVALQLIKADIMRPIGAVLKSMGQEELISVLQVVVKMAFTSDTVAEKMLNKDVLKSLKNLCAHKDPEVQRLALLAVGNLAFCLENRRILVTSESLRELLLRLTVSTEPRVSKAAARALAILGENENLRRAIRGRPVPKQGLRILTMDGGGMKGLATVRILKEIEKGTGKQIHELFDLICGTSTGGMLAVALGIKLMSLEKCEDIYKNLGKLVFAEPVPKDNEAATWREKLDQLYKSSSQSFRVVVHGSKHSADQFESLLKEMCADEDGDLMIDSAVKNVPKVFVVSSLVSVMPAQPFIFRNYQYPAGTPEVALATSESSGTTVLDSYTTGAPVGFKRSAFIGSCKHLVWQAIRASSAAPYYLDDFSDDINRWQDGAIVANNPTVFAIREAQLLWPDTKIDCLISLGCGSVPTRVRKGGWRYLDTGQVLVESACSVDRVEEALSALLPMLPEIQYFRFNPVDERCDMELDETDPTVWLKLESAVDEYIQKNHQAFENACERLLLPFQHEEKWSENQRSKVPKSKESNEGATGPTLGWRRNVLLVEALHNPDSGRVKHHARELESFCARSGIRLSLMQGLIGTARTVPATTFPTPFASPLFTGSLPSSPHVFSPDIGQRIGRIDLVPPLSLDGQLGKTAATPPISPRGIKQLSLPVKSLHEKLQNSPQLGVIHLALQNDSDGLIVSWQNDVFVVAEPGELAEKFLLSVKFSLLSTMTSHRRKGASLLGNISTISDLVAFKPYFHIGGIFHRYLGRQTLVMEDDQEIGSYMFRRTVPSMHLTPDDVRQMVGAWRDRIIICTGTYGPTPTLIKAFLDSGAKAVICSSNEPPESQVTTFDGTGDLNAMENGKFEIGEDEADDETAAPDSPLSDWEDSDPEKNVEYTLSFWDDDEEELSQFVCQLYDSLFREGASTNLALQHALASHRRLGYVCHLPSVQ</sequence>
<feature type="compositionally biased region" description="Low complexity" evidence="7">
    <location>
        <begin position="32"/>
        <end position="49"/>
    </location>
</feature>
<comment type="caution">
    <text evidence="9">The sequence shown here is derived from an EMBL/GenBank/DDBJ whole genome shotgun (WGS) entry which is preliminary data.</text>
</comment>
<dbReference type="InterPro" id="IPR001611">
    <property type="entry name" value="Leu-rich_rpt"/>
</dbReference>
<evidence type="ECO:0000313" key="10">
    <source>
        <dbReference type="Proteomes" id="UP001372338"/>
    </source>
</evidence>
<keyword evidence="1" id="KW-0433">Leucine-rich repeat</keyword>
<feature type="active site" description="Nucleophile" evidence="6">
    <location>
        <position position="574"/>
    </location>
</feature>
<keyword evidence="4 6" id="KW-0442">Lipid degradation</keyword>
<proteinExistence type="predicted"/>
<keyword evidence="5 6" id="KW-0443">Lipid metabolism</keyword>
<name>A0AAN9E464_CROPI</name>
<dbReference type="InterPro" id="IPR000225">
    <property type="entry name" value="Armadillo"/>
</dbReference>
<dbReference type="InterPro" id="IPR016035">
    <property type="entry name" value="Acyl_Trfase/lysoPLipase"/>
</dbReference>
<dbReference type="InterPro" id="IPR016024">
    <property type="entry name" value="ARM-type_fold"/>
</dbReference>
<evidence type="ECO:0000256" key="6">
    <source>
        <dbReference type="PROSITE-ProRule" id="PRU01161"/>
    </source>
</evidence>
<feature type="domain" description="PNPLA" evidence="8">
    <location>
        <begin position="536"/>
        <end position="779"/>
    </location>
</feature>
<dbReference type="Proteomes" id="UP001372338">
    <property type="component" value="Unassembled WGS sequence"/>
</dbReference>
<dbReference type="SUPFAM" id="SSF52058">
    <property type="entry name" value="L domain-like"/>
    <property type="match status" value="1"/>
</dbReference>
<dbReference type="Pfam" id="PF13855">
    <property type="entry name" value="LRR_8"/>
    <property type="match status" value="1"/>
</dbReference>
<evidence type="ECO:0000256" key="7">
    <source>
        <dbReference type="SAM" id="MobiDB-lite"/>
    </source>
</evidence>
<dbReference type="PROSITE" id="PS51450">
    <property type="entry name" value="LRR"/>
    <property type="match status" value="1"/>
</dbReference>
<dbReference type="Gene3D" id="3.40.1090.10">
    <property type="entry name" value="Cytosolic phospholipase A2 catalytic domain"/>
    <property type="match status" value="1"/>
</dbReference>
<dbReference type="SMART" id="SM00369">
    <property type="entry name" value="LRR_TYP"/>
    <property type="match status" value="3"/>
</dbReference>
<dbReference type="CDD" id="cd07211">
    <property type="entry name" value="Pat_PNPLA8"/>
    <property type="match status" value="1"/>
</dbReference>
<dbReference type="InterPro" id="IPR045217">
    <property type="entry name" value="PNPLA8-like"/>
</dbReference>
<gene>
    <name evidence="9" type="ORF">RIF29_40692</name>
</gene>
<dbReference type="Pfam" id="PF00514">
    <property type="entry name" value="Arm"/>
    <property type="match status" value="1"/>
</dbReference>
<dbReference type="SMART" id="SM00185">
    <property type="entry name" value="ARM"/>
    <property type="match status" value="3"/>
</dbReference>
<dbReference type="GO" id="GO:0004620">
    <property type="term" value="F:phospholipase activity"/>
    <property type="evidence" value="ECO:0007669"/>
    <property type="project" value="InterPro"/>
</dbReference>
<feature type="short sequence motif" description="GXGXXG" evidence="6">
    <location>
        <begin position="540"/>
        <end position="545"/>
    </location>
</feature>
<evidence type="ECO:0000256" key="5">
    <source>
        <dbReference type="ARBA" id="ARBA00023098"/>
    </source>
</evidence>
<reference evidence="9 10" key="1">
    <citation type="submission" date="2024-01" db="EMBL/GenBank/DDBJ databases">
        <title>The genomes of 5 underutilized Papilionoideae crops provide insights into root nodulation and disease resistanc.</title>
        <authorList>
            <person name="Yuan L."/>
        </authorList>
    </citation>
    <scope>NUCLEOTIDE SEQUENCE [LARGE SCALE GENOMIC DNA]</scope>
    <source>
        <strain evidence="9">ZHUSHIDOU_FW_LH</strain>
        <tissue evidence="9">Leaf</tissue>
    </source>
</reference>
<dbReference type="SUPFAM" id="SSF48371">
    <property type="entry name" value="ARM repeat"/>
    <property type="match status" value="1"/>
</dbReference>
<dbReference type="Gene3D" id="3.80.10.10">
    <property type="entry name" value="Ribonuclease Inhibitor"/>
    <property type="match status" value="1"/>
</dbReference>
<dbReference type="PANTHER" id="PTHR24185:SF1">
    <property type="entry name" value="CALCIUM-INDEPENDENT PHOSPHOLIPASE A2-GAMMA"/>
    <property type="match status" value="1"/>
</dbReference>
<feature type="compositionally biased region" description="Basic and acidic residues" evidence="7">
    <location>
        <begin position="904"/>
        <end position="918"/>
    </location>
</feature>
<feature type="short sequence motif" description="DGA/G" evidence="6">
    <location>
        <begin position="766"/>
        <end position="768"/>
    </location>
</feature>
<dbReference type="InterPro" id="IPR011989">
    <property type="entry name" value="ARM-like"/>
</dbReference>
<dbReference type="Pfam" id="PF01734">
    <property type="entry name" value="Patatin"/>
    <property type="match status" value="1"/>
</dbReference>
<feature type="region of interest" description="Disordered" evidence="7">
    <location>
        <begin position="1242"/>
        <end position="1267"/>
    </location>
</feature>
<keyword evidence="10" id="KW-1185">Reference proteome</keyword>
<dbReference type="SUPFAM" id="SSF52151">
    <property type="entry name" value="FabD/lysophospholipase-like"/>
    <property type="match status" value="1"/>
</dbReference>
<evidence type="ECO:0000256" key="2">
    <source>
        <dbReference type="ARBA" id="ARBA00022737"/>
    </source>
</evidence>
<dbReference type="EMBL" id="JAYWIO010000008">
    <property type="protein sequence ID" value="KAK7245840.1"/>
    <property type="molecule type" value="Genomic_DNA"/>
</dbReference>
<feature type="compositionally biased region" description="Acidic residues" evidence="7">
    <location>
        <begin position="1243"/>
        <end position="1252"/>
    </location>
</feature>
<feature type="region of interest" description="Disordered" evidence="7">
    <location>
        <begin position="904"/>
        <end position="925"/>
    </location>
</feature>
<dbReference type="PANTHER" id="PTHR24185">
    <property type="entry name" value="CALCIUM-INDEPENDENT PHOSPHOLIPASE A2-GAMMA"/>
    <property type="match status" value="1"/>
</dbReference>
<feature type="active site" description="Proton acceptor" evidence="6">
    <location>
        <position position="766"/>
    </location>
</feature>
<dbReference type="GO" id="GO:0006631">
    <property type="term" value="P:fatty acid metabolic process"/>
    <property type="evidence" value="ECO:0007669"/>
    <property type="project" value="TreeGrafter"/>
</dbReference>
<dbReference type="InterPro" id="IPR003591">
    <property type="entry name" value="Leu-rich_rpt_typical-subtyp"/>
</dbReference>
<evidence type="ECO:0000256" key="3">
    <source>
        <dbReference type="ARBA" id="ARBA00022801"/>
    </source>
</evidence>
<keyword evidence="3 6" id="KW-0378">Hydrolase</keyword>
<evidence type="ECO:0000256" key="4">
    <source>
        <dbReference type="ARBA" id="ARBA00022963"/>
    </source>
</evidence>
<protein>
    <recommendedName>
        <fullName evidence="8">PNPLA domain-containing protein</fullName>
    </recommendedName>
</protein>
<feature type="region of interest" description="Disordered" evidence="7">
    <location>
        <begin position="18"/>
        <end position="55"/>
    </location>
</feature>
<evidence type="ECO:0000259" key="8">
    <source>
        <dbReference type="PROSITE" id="PS51635"/>
    </source>
</evidence>
<dbReference type="InterPro" id="IPR002641">
    <property type="entry name" value="PNPLA_dom"/>
</dbReference>
<evidence type="ECO:0000256" key="1">
    <source>
        <dbReference type="ARBA" id="ARBA00022614"/>
    </source>
</evidence>
<dbReference type="PROSITE" id="PS51635">
    <property type="entry name" value="PNPLA"/>
    <property type="match status" value="1"/>
</dbReference>